<evidence type="ECO:0000313" key="4">
    <source>
        <dbReference type="Proteomes" id="UP000198756"/>
    </source>
</evidence>
<accession>A0A1G5YFZ8</accession>
<dbReference type="Proteomes" id="UP000198756">
    <property type="component" value="Unassembled WGS sequence"/>
</dbReference>
<evidence type="ECO:0000313" key="3">
    <source>
        <dbReference type="EMBL" id="SDA80957.1"/>
    </source>
</evidence>
<keyword evidence="1" id="KW-0732">Signal</keyword>
<gene>
    <name evidence="3" type="ORF">SAMN03080617_02484</name>
</gene>
<evidence type="ECO:0000259" key="2">
    <source>
        <dbReference type="Pfam" id="PF13505"/>
    </source>
</evidence>
<organism evidence="3 4">
    <name type="scientific">Algoriphagus alkaliphilus</name>
    <dbReference type="NCBI Taxonomy" id="279824"/>
    <lineage>
        <taxon>Bacteria</taxon>
        <taxon>Pseudomonadati</taxon>
        <taxon>Bacteroidota</taxon>
        <taxon>Cytophagia</taxon>
        <taxon>Cytophagales</taxon>
        <taxon>Cyclobacteriaceae</taxon>
        <taxon>Algoriphagus</taxon>
    </lineage>
</organism>
<keyword evidence="4" id="KW-1185">Reference proteome</keyword>
<dbReference type="SUPFAM" id="SSF56925">
    <property type="entry name" value="OMPA-like"/>
    <property type="match status" value="1"/>
</dbReference>
<proteinExistence type="predicted"/>
<dbReference type="AlphaFoldDB" id="A0A1G5YFZ8"/>
<dbReference type="OrthoDB" id="945117at2"/>
<dbReference type="EMBL" id="FMXE01000016">
    <property type="protein sequence ID" value="SDA80957.1"/>
    <property type="molecule type" value="Genomic_DNA"/>
</dbReference>
<dbReference type="Pfam" id="PF13505">
    <property type="entry name" value="OMP_b-brl"/>
    <property type="match status" value="1"/>
</dbReference>
<protein>
    <submittedName>
        <fullName evidence="3">Outer membrane protein beta-barrel domain-containing protein</fullName>
    </submittedName>
</protein>
<dbReference type="STRING" id="279824.SAMN03080617_02484"/>
<sequence>MRKLLVLILAVGFWSIESKAQMQKGSWIMEGSAGFERSRSYFPNTDEKSNPVSGFSLHPKAGYFVSDNLAIGVSGLLGNTLNRNKDFDQNIPYQFKKSNQFTYGAGVFIRKYMPINESLSFFSEVGSEFSWVKNRVVFNEPAGEEASQYRKTVSAQGILGLQYLISSKLGVHIQTNLIQYERTQFSLDSDHNQYEFRAGFLINPRFGFTIFL</sequence>
<reference evidence="4" key="1">
    <citation type="submission" date="2016-10" db="EMBL/GenBank/DDBJ databases">
        <authorList>
            <person name="Varghese N."/>
            <person name="Submissions S."/>
        </authorList>
    </citation>
    <scope>NUCLEOTIDE SEQUENCE [LARGE SCALE GENOMIC DNA]</scope>
    <source>
        <strain evidence="4">DSM 22703</strain>
    </source>
</reference>
<name>A0A1G5YFZ8_9BACT</name>
<dbReference type="InterPro" id="IPR011250">
    <property type="entry name" value="OMP/PagP_B-barrel"/>
</dbReference>
<dbReference type="RefSeq" id="WP_092730404.1">
    <property type="nucleotide sequence ID" value="NZ_FMXE01000016.1"/>
</dbReference>
<feature type="domain" description="Outer membrane protein beta-barrel" evidence="2">
    <location>
        <begin position="7"/>
        <end position="198"/>
    </location>
</feature>
<dbReference type="InterPro" id="IPR027385">
    <property type="entry name" value="Beta-barrel_OMP"/>
</dbReference>
<evidence type="ECO:0000256" key="1">
    <source>
        <dbReference type="ARBA" id="ARBA00022729"/>
    </source>
</evidence>